<evidence type="ECO:0000313" key="3">
    <source>
        <dbReference type="Proteomes" id="UP000005439"/>
    </source>
</evidence>
<accession>G8TWZ2</accession>
<evidence type="ECO:0000256" key="1">
    <source>
        <dbReference type="SAM" id="Phobius"/>
    </source>
</evidence>
<dbReference type="EMBL" id="CP003179">
    <property type="protein sequence ID" value="AEW03840.1"/>
    <property type="molecule type" value="Genomic_DNA"/>
</dbReference>
<dbReference type="AlphaFoldDB" id="G8TWZ2"/>
<dbReference type="PATRIC" id="fig|679936.5.peg.278"/>
<dbReference type="STRING" id="679936.Sulac_0271"/>
<evidence type="ECO:0000313" key="2">
    <source>
        <dbReference type="EMBL" id="AEW03840.1"/>
    </source>
</evidence>
<sequence length="57" mass="6244">MEWLWRLTTAVLAVLTMINGGYWEAHHYILRGLGIALVGILALVLVSIVGLPSAEIE</sequence>
<reference evidence="2 3" key="2">
    <citation type="journal article" date="2012" name="Stand. Genomic Sci.">
        <title>Complete genome sequence of the moderately thermophilic mineral-sulfide-oxidizing firmicute Sulfobacillus acidophilus type strain (NAL(T)).</title>
        <authorList>
            <person name="Anderson I."/>
            <person name="Chertkov O."/>
            <person name="Chen A."/>
            <person name="Saunders E."/>
            <person name="Lapidus A."/>
            <person name="Nolan M."/>
            <person name="Lucas S."/>
            <person name="Hammon N."/>
            <person name="Deshpande S."/>
            <person name="Cheng J.F."/>
            <person name="Han C."/>
            <person name="Tapia R."/>
            <person name="Goodwin L.A."/>
            <person name="Pitluck S."/>
            <person name="Liolios K."/>
            <person name="Pagani I."/>
            <person name="Ivanova N."/>
            <person name="Mikhailova N."/>
            <person name="Pati A."/>
            <person name="Palaniappan K."/>
            <person name="Land M."/>
            <person name="Pan C."/>
            <person name="Rohde M."/>
            <person name="Pukall R."/>
            <person name="Goker M."/>
            <person name="Detter J.C."/>
            <person name="Woyke T."/>
            <person name="Bristow J."/>
            <person name="Eisen J.A."/>
            <person name="Markowitz V."/>
            <person name="Hugenholtz P."/>
            <person name="Kyrpides N.C."/>
            <person name="Klenk H.P."/>
            <person name="Mavromatis K."/>
        </authorList>
    </citation>
    <scope>NUCLEOTIDE SEQUENCE [LARGE SCALE GENOMIC DNA]</scope>
    <source>
        <strain evidence="3">ATCC 700253 / DSM 10332 / NAL</strain>
    </source>
</reference>
<proteinExistence type="predicted"/>
<keyword evidence="1" id="KW-1133">Transmembrane helix</keyword>
<name>G8TWZ2_SULAD</name>
<keyword evidence="1" id="KW-0812">Transmembrane</keyword>
<keyword evidence="3" id="KW-1185">Reference proteome</keyword>
<gene>
    <name evidence="2" type="ordered locus">Sulac_0271</name>
</gene>
<dbReference type="KEGG" id="sap:Sulac_0271"/>
<feature type="transmembrane region" description="Helical" evidence="1">
    <location>
        <begin position="30"/>
        <end position="51"/>
    </location>
</feature>
<keyword evidence="1" id="KW-0472">Membrane</keyword>
<dbReference type="HOGENOM" id="CLU_2994953_0_0_9"/>
<dbReference type="Proteomes" id="UP000005439">
    <property type="component" value="Chromosome"/>
</dbReference>
<reference evidence="3" key="1">
    <citation type="submission" date="2011-12" db="EMBL/GenBank/DDBJ databases">
        <title>The complete genome of chromosome of Sulfobacillus acidophilus DSM 10332.</title>
        <authorList>
            <person name="Lucas S."/>
            <person name="Han J."/>
            <person name="Lapidus A."/>
            <person name="Bruce D."/>
            <person name="Goodwin L."/>
            <person name="Pitluck S."/>
            <person name="Peters L."/>
            <person name="Kyrpides N."/>
            <person name="Mavromatis K."/>
            <person name="Ivanova N."/>
            <person name="Mikhailova N."/>
            <person name="Chertkov O."/>
            <person name="Saunders E."/>
            <person name="Detter J.C."/>
            <person name="Tapia R."/>
            <person name="Han C."/>
            <person name="Land M."/>
            <person name="Hauser L."/>
            <person name="Markowitz V."/>
            <person name="Cheng J.-F."/>
            <person name="Hugenholtz P."/>
            <person name="Woyke T."/>
            <person name="Wu D."/>
            <person name="Pukall R."/>
            <person name="Gehrich-Schroeter G."/>
            <person name="Schneider S."/>
            <person name="Klenk H.-P."/>
            <person name="Eisen J.A."/>
        </authorList>
    </citation>
    <scope>NUCLEOTIDE SEQUENCE [LARGE SCALE GENOMIC DNA]</scope>
    <source>
        <strain evidence="3">ATCC 700253 / DSM 10332 / NAL</strain>
    </source>
</reference>
<organism evidence="2 3">
    <name type="scientific">Sulfobacillus acidophilus (strain ATCC 700253 / DSM 10332 / NAL)</name>
    <dbReference type="NCBI Taxonomy" id="679936"/>
    <lineage>
        <taxon>Bacteria</taxon>
        <taxon>Bacillati</taxon>
        <taxon>Bacillota</taxon>
        <taxon>Clostridia</taxon>
        <taxon>Eubacteriales</taxon>
        <taxon>Clostridiales Family XVII. Incertae Sedis</taxon>
        <taxon>Sulfobacillus</taxon>
    </lineage>
</organism>
<protein>
    <submittedName>
        <fullName evidence="2">Uncharacterized protein</fullName>
    </submittedName>
</protein>